<dbReference type="EMBL" id="LZSF01000313">
    <property type="protein sequence ID" value="OBA75147.1"/>
    <property type="molecule type" value="Genomic_DNA"/>
</dbReference>
<protein>
    <recommendedName>
        <fullName evidence="4">Lipoprotein</fullName>
    </recommendedName>
</protein>
<comment type="caution">
    <text evidence="2">The sequence shown here is derived from an EMBL/GenBank/DDBJ whole genome shotgun (WGS) entry which is preliminary data.</text>
</comment>
<dbReference type="Proteomes" id="UP000093962">
    <property type="component" value="Unassembled WGS sequence"/>
</dbReference>
<sequence length="161" mass="17173">METVNRRASITVICAALTFSVAACGIGSIEGTPATAVFVQPPAHLDVSPACAHAPVTVEQFVGSWMTGSSGVVGFGRDGSAVVQERAVGRRGTWSYQPRVPGGPCVLRMRWTVGFVAGRPDEPIEPPSEWALEPVSVTPTAFTLRSVGKTGEPDTHWWRRK</sequence>
<feature type="signal peptide" evidence="1">
    <location>
        <begin position="1"/>
        <end position="23"/>
    </location>
</feature>
<keyword evidence="1" id="KW-0732">Signal</keyword>
<proteinExistence type="predicted"/>
<evidence type="ECO:0008006" key="4">
    <source>
        <dbReference type="Google" id="ProtNLM"/>
    </source>
</evidence>
<name>A0A1A0LPW1_MYCMU</name>
<evidence type="ECO:0000313" key="2">
    <source>
        <dbReference type="EMBL" id="OBA75147.1"/>
    </source>
</evidence>
<gene>
    <name evidence="2" type="ORF">A5642_08235</name>
</gene>
<dbReference type="AlphaFoldDB" id="A0A1A0LPW1"/>
<organism evidence="2 3">
    <name type="scientific">Mycolicibacterium mucogenicum</name>
    <name type="common">Mycobacterium mucogenicum</name>
    <dbReference type="NCBI Taxonomy" id="56689"/>
    <lineage>
        <taxon>Bacteria</taxon>
        <taxon>Bacillati</taxon>
        <taxon>Actinomycetota</taxon>
        <taxon>Actinomycetes</taxon>
        <taxon>Mycobacteriales</taxon>
        <taxon>Mycobacteriaceae</taxon>
        <taxon>Mycolicibacterium</taxon>
    </lineage>
</organism>
<evidence type="ECO:0000313" key="3">
    <source>
        <dbReference type="Proteomes" id="UP000093962"/>
    </source>
</evidence>
<evidence type="ECO:0000256" key="1">
    <source>
        <dbReference type="SAM" id="SignalP"/>
    </source>
</evidence>
<dbReference type="PROSITE" id="PS51257">
    <property type="entry name" value="PROKAR_LIPOPROTEIN"/>
    <property type="match status" value="1"/>
</dbReference>
<reference evidence="2 3" key="1">
    <citation type="submission" date="2016-06" db="EMBL/GenBank/DDBJ databases">
        <authorList>
            <person name="Kjaerup R.B."/>
            <person name="Dalgaard T.S."/>
            <person name="Juul-Madsen H.R."/>
        </authorList>
    </citation>
    <scope>NUCLEOTIDE SEQUENCE [LARGE SCALE GENOMIC DNA]</scope>
    <source>
        <strain evidence="2 3">1199456.5</strain>
    </source>
</reference>
<feature type="chain" id="PRO_5039023417" description="Lipoprotein" evidence="1">
    <location>
        <begin position="24"/>
        <end position="161"/>
    </location>
</feature>
<accession>A0A1A0LPW1</accession>